<dbReference type="GO" id="GO:0003723">
    <property type="term" value="F:RNA binding"/>
    <property type="evidence" value="ECO:0007669"/>
    <property type="project" value="InterPro"/>
</dbReference>
<dbReference type="EMBL" id="PEGA01000002">
    <property type="protein sequence ID" value="RLU13987.1"/>
    <property type="molecule type" value="Genomic_DNA"/>
</dbReference>
<keyword evidence="4" id="KW-1185">Reference proteome</keyword>
<protein>
    <recommendedName>
        <fullName evidence="1">B3/B4 tRNA-binding domain-containing protein</fullName>
    </recommendedName>
</protein>
<proteinExistence type="predicted"/>
<evidence type="ECO:0000313" key="4">
    <source>
        <dbReference type="Proteomes" id="UP000282140"/>
    </source>
</evidence>
<evidence type="ECO:0000313" key="2">
    <source>
        <dbReference type="EMBL" id="RLU06310.1"/>
    </source>
</evidence>
<dbReference type="SUPFAM" id="SSF56037">
    <property type="entry name" value="PheT/TilS domain"/>
    <property type="match status" value="1"/>
</dbReference>
<evidence type="ECO:0000313" key="5">
    <source>
        <dbReference type="Proteomes" id="UP000282672"/>
    </source>
</evidence>
<dbReference type="Proteomes" id="UP000282140">
    <property type="component" value="Unassembled WGS sequence"/>
</dbReference>
<evidence type="ECO:0000313" key="3">
    <source>
        <dbReference type="EMBL" id="RLU13987.1"/>
    </source>
</evidence>
<comment type="caution">
    <text evidence="2">The sequence shown here is derived from an EMBL/GenBank/DDBJ whole genome shotgun (WGS) entry which is preliminary data.</text>
</comment>
<dbReference type="PANTHER" id="PTHR39209">
    <property type="match status" value="1"/>
</dbReference>
<name>A0A3L8CDV3_9PSED</name>
<organism evidence="2 4">
    <name type="scientific">Pseudomonas prosekii</name>
    <dbReference type="NCBI Taxonomy" id="1148509"/>
    <lineage>
        <taxon>Bacteria</taxon>
        <taxon>Pseudomonadati</taxon>
        <taxon>Pseudomonadota</taxon>
        <taxon>Gammaproteobacteria</taxon>
        <taxon>Pseudomonadales</taxon>
        <taxon>Pseudomonadaceae</taxon>
        <taxon>Pseudomonas</taxon>
    </lineage>
</organism>
<reference evidence="4 5" key="1">
    <citation type="journal article" date="2018" name="Front. Microbiol.">
        <title>Discovery of Phloeophagus Beetles as a Source of Pseudomonas Strains That Produce Potentially New Bioactive Substances and Description of Pseudomonas bohemica sp. nov.</title>
        <authorList>
            <person name="Saati-Santamaria Z."/>
            <person name="Lopez-Mondejar R."/>
            <person name="Jimenez-Gomez A."/>
            <person name="Diez-Mendez A."/>
            <person name="Vetrovsky T."/>
            <person name="Igual J.M."/>
            <person name="Velazquez E."/>
            <person name="Kolarik M."/>
            <person name="Rivas R."/>
            <person name="Garcia-Fraile P."/>
        </authorList>
    </citation>
    <scope>NUCLEOTIDE SEQUENCE [LARGE SCALE GENOMIC DNA]</scope>
    <source>
        <strain evidence="3 5">A2-NA12</strain>
        <strain evidence="2 4">A2-NA13</strain>
    </source>
</reference>
<dbReference type="AlphaFoldDB" id="A0A3L8CDV3"/>
<gene>
    <name evidence="3" type="ORF">CS076_02200</name>
    <name evidence="2" type="ORF">CS078_21510</name>
</gene>
<dbReference type="Pfam" id="PF03483">
    <property type="entry name" value="B3_4"/>
    <property type="match status" value="1"/>
</dbReference>
<accession>A0A3L8CDV3</accession>
<dbReference type="Gene3D" id="3.50.40.10">
    <property type="entry name" value="Phenylalanyl-trna Synthetase, Chain B, domain 3"/>
    <property type="match status" value="1"/>
</dbReference>
<dbReference type="PANTHER" id="PTHR39209:SF2">
    <property type="entry name" value="CYTOPLASMIC PROTEIN"/>
    <property type="match status" value="1"/>
</dbReference>
<evidence type="ECO:0000259" key="1">
    <source>
        <dbReference type="Pfam" id="PF03483"/>
    </source>
</evidence>
<feature type="domain" description="B3/B4 tRNA-binding" evidence="1">
    <location>
        <begin position="3"/>
        <end position="95"/>
    </location>
</feature>
<dbReference type="InterPro" id="IPR020825">
    <property type="entry name" value="Phe-tRNA_synthase-like_B3/B4"/>
</dbReference>
<dbReference type="GO" id="GO:0004826">
    <property type="term" value="F:phenylalanine-tRNA ligase activity"/>
    <property type="evidence" value="ECO:0007669"/>
    <property type="project" value="InterPro"/>
</dbReference>
<dbReference type="EMBL" id="PEGB01000015">
    <property type="protein sequence ID" value="RLU06310.1"/>
    <property type="molecule type" value="Genomic_DNA"/>
</dbReference>
<dbReference type="Proteomes" id="UP000282672">
    <property type="component" value="Unassembled WGS sequence"/>
</dbReference>
<sequence length="124" mass="13596">MNYRERSLYLRKRVLRDRSFASIEPVVDLYNAISIEYAIPVGGENAAAYVGSPRLVVADGTEVFDTTKGGAPALESPEPGEVVWRDDEGVTLLYGFFFLRKKKPAMGCGPGITKGADITVHLQM</sequence>
<dbReference type="InterPro" id="IPR005146">
    <property type="entry name" value="B3/B4_tRNA-bd"/>
</dbReference>